<dbReference type="Proteomes" id="UP001469553">
    <property type="component" value="Unassembled WGS sequence"/>
</dbReference>
<gene>
    <name evidence="1" type="ORF">AMECASPLE_006757</name>
</gene>
<proteinExistence type="predicted"/>
<evidence type="ECO:0000313" key="1">
    <source>
        <dbReference type="EMBL" id="MEQ2302432.1"/>
    </source>
</evidence>
<accession>A0ABV0Z9G2</accession>
<evidence type="ECO:0000313" key="2">
    <source>
        <dbReference type="Proteomes" id="UP001469553"/>
    </source>
</evidence>
<reference evidence="1 2" key="1">
    <citation type="submission" date="2021-06" db="EMBL/GenBank/DDBJ databases">
        <authorList>
            <person name="Palmer J.M."/>
        </authorList>
    </citation>
    <scope>NUCLEOTIDE SEQUENCE [LARGE SCALE GENOMIC DNA]</scope>
    <source>
        <strain evidence="1 2">AS_MEX2019</strain>
        <tissue evidence="1">Muscle</tissue>
    </source>
</reference>
<name>A0ABV0Z9G2_9TELE</name>
<comment type="caution">
    <text evidence="1">The sequence shown here is derived from an EMBL/GenBank/DDBJ whole genome shotgun (WGS) entry which is preliminary data.</text>
</comment>
<sequence>MSRTREKAETVRMTGEWRQTEKDVISNAEISKLVAILLSLKWSSPCDVPLLGLCCCVTLISDSNLTESVPSVSSGCHLRKLILIEKKRKHDHLEQCELLGCD</sequence>
<dbReference type="EMBL" id="JAHRIP010056759">
    <property type="protein sequence ID" value="MEQ2302432.1"/>
    <property type="molecule type" value="Genomic_DNA"/>
</dbReference>
<keyword evidence="2" id="KW-1185">Reference proteome</keyword>
<protein>
    <submittedName>
        <fullName evidence="1">Uncharacterized protein</fullName>
    </submittedName>
</protein>
<organism evidence="1 2">
    <name type="scientific">Ameca splendens</name>
    <dbReference type="NCBI Taxonomy" id="208324"/>
    <lineage>
        <taxon>Eukaryota</taxon>
        <taxon>Metazoa</taxon>
        <taxon>Chordata</taxon>
        <taxon>Craniata</taxon>
        <taxon>Vertebrata</taxon>
        <taxon>Euteleostomi</taxon>
        <taxon>Actinopterygii</taxon>
        <taxon>Neopterygii</taxon>
        <taxon>Teleostei</taxon>
        <taxon>Neoteleostei</taxon>
        <taxon>Acanthomorphata</taxon>
        <taxon>Ovalentaria</taxon>
        <taxon>Atherinomorphae</taxon>
        <taxon>Cyprinodontiformes</taxon>
        <taxon>Goodeidae</taxon>
        <taxon>Ameca</taxon>
    </lineage>
</organism>